<evidence type="ECO:0000313" key="3">
    <source>
        <dbReference type="Proteomes" id="UP000466794"/>
    </source>
</evidence>
<organism evidence="2 3">
    <name type="scientific">Nocardia terrae</name>
    <dbReference type="NCBI Taxonomy" id="2675851"/>
    <lineage>
        <taxon>Bacteria</taxon>
        <taxon>Bacillati</taxon>
        <taxon>Actinomycetota</taxon>
        <taxon>Actinomycetes</taxon>
        <taxon>Mycobacteriales</taxon>
        <taxon>Nocardiaceae</taxon>
        <taxon>Nocardia</taxon>
    </lineage>
</organism>
<keyword evidence="1" id="KW-0732">Signal</keyword>
<name>A0A7K1V622_9NOCA</name>
<gene>
    <name evidence="2" type="ORF">GPX89_33300</name>
</gene>
<sequence length="98" mass="9627">MTRKYLYSAAAAAALCTTLALGGTATADPTPSTFMVTTAPVVDSGSVSAGSAASYGVSLIQTILMQTGSSGLARSLDQLACTLAGRQFSDGTCIGGGI</sequence>
<reference evidence="2 3" key="1">
    <citation type="submission" date="2019-12" db="EMBL/GenBank/DDBJ databases">
        <title>Nocardia sp. nov. ET3-3 isolated from soil.</title>
        <authorList>
            <person name="Kanchanasin P."/>
            <person name="Tanasupawat S."/>
            <person name="Yuki M."/>
            <person name="Kudo T."/>
        </authorList>
    </citation>
    <scope>NUCLEOTIDE SEQUENCE [LARGE SCALE GENOMIC DNA]</scope>
    <source>
        <strain evidence="2 3">ET3-3</strain>
    </source>
</reference>
<comment type="caution">
    <text evidence="2">The sequence shown here is derived from an EMBL/GenBank/DDBJ whole genome shotgun (WGS) entry which is preliminary data.</text>
</comment>
<dbReference type="Proteomes" id="UP000466794">
    <property type="component" value="Unassembled WGS sequence"/>
</dbReference>
<dbReference type="EMBL" id="WRPP01000008">
    <property type="protein sequence ID" value="MVU82103.1"/>
    <property type="molecule type" value="Genomic_DNA"/>
</dbReference>
<keyword evidence="3" id="KW-1185">Reference proteome</keyword>
<evidence type="ECO:0000256" key="1">
    <source>
        <dbReference type="SAM" id="SignalP"/>
    </source>
</evidence>
<accession>A0A7K1V622</accession>
<feature type="chain" id="PRO_5029780249" evidence="1">
    <location>
        <begin position="28"/>
        <end position="98"/>
    </location>
</feature>
<dbReference type="AlphaFoldDB" id="A0A7K1V622"/>
<feature type="signal peptide" evidence="1">
    <location>
        <begin position="1"/>
        <end position="27"/>
    </location>
</feature>
<dbReference type="RefSeq" id="WP_157391717.1">
    <property type="nucleotide sequence ID" value="NZ_WRPP01000008.1"/>
</dbReference>
<evidence type="ECO:0000313" key="2">
    <source>
        <dbReference type="EMBL" id="MVU82103.1"/>
    </source>
</evidence>
<proteinExistence type="predicted"/>
<protein>
    <submittedName>
        <fullName evidence="2">Uncharacterized protein</fullName>
    </submittedName>
</protein>